<organism evidence="1 2">
    <name type="scientific">Curtobacterium aurantiacum</name>
    <dbReference type="NCBI Taxonomy" id="3236919"/>
    <lineage>
        <taxon>Bacteria</taxon>
        <taxon>Bacillati</taxon>
        <taxon>Actinomycetota</taxon>
        <taxon>Actinomycetes</taxon>
        <taxon>Micrococcales</taxon>
        <taxon>Microbacteriaceae</taxon>
        <taxon>Curtobacterium</taxon>
    </lineage>
</organism>
<keyword evidence="2" id="KW-1185">Reference proteome</keyword>
<reference evidence="1 2" key="1">
    <citation type="submission" date="2021-05" db="EMBL/GenBank/DDBJ databases">
        <title>Whole genome sequence of Curtobacterium flaccumfaciens pv. flaccumfaciens strain CFBP 8819.</title>
        <authorList>
            <person name="Osdaghi E."/>
            <person name="Taghouti G."/>
            <person name="Portier P."/>
            <person name="Fazliarab A."/>
            <person name="Taghavi S.M."/>
            <person name="Briand M."/>
            <person name="Le-Saux M."/>
            <person name="Jacques M.-A."/>
        </authorList>
    </citation>
    <scope>NUCLEOTIDE SEQUENCE [LARGE SCALE GENOMIC DNA]</scope>
    <source>
        <strain evidence="1 2">CFBP 8819</strain>
    </source>
</reference>
<proteinExistence type="predicted"/>
<dbReference type="EMBL" id="JAHEWS010000013">
    <property type="protein sequence ID" value="MBT1588179.1"/>
    <property type="molecule type" value="Genomic_DNA"/>
</dbReference>
<name>A0ABS5VFA7_9MICO</name>
<evidence type="ECO:0000313" key="1">
    <source>
        <dbReference type="EMBL" id="MBT1588179.1"/>
    </source>
</evidence>
<evidence type="ECO:0000313" key="2">
    <source>
        <dbReference type="Proteomes" id="UP001519641"/>
    </source>
</evidence>
<protein>
    <submittedName>
        <fullName evidence="1">GNAT family N-acetyltransferase</fullName>
    </submittedName>
</protein>
<gene>
    <name evidence="1" type="ORF">KK097_10180</name>
</gene>
<sequence length="40" mass="4242">MHIALHHAATGGAKITVVDTDIENVASQRVLETNGLIEES</sequence>
<dbReference type="Proteomes" id="UP001519641">
    <property type="component" value="Unassembled WGS sequence"/>
</dbReference>
<comment type="caution">
    <text evidence="1">The sequence shown here is derived from an EMBL/GenBank/DDBJ whole genome shotgun (WGS) entry which is preliminary data.</text>
</comment>
<accession>A0ABS5VFA7</accession>